<sequence>MSLLKTADELRRYVTVDSTTVPEPVHREEEHLRTHLLLPVLGATLLHWLDDQYDAGTVAPTDDTLAGKLLARVQAPLGRLAVAGSLDELQVSIDQTGIHIVSTDTQKTAFGWQIAALRKTLTRKGYQDMNALLAWLEANRAASPELEAWAAGEGQVYRRQLLVSAEQFSQYENISASWTVFAALVPLIRKQELFVLEPQIGYDFLSELRDQVRTRTLSEENRDLLTQFVEPALAACTLARAVPELGLRLTGDGIELAVARIDTDNSKEADAGLDQLLRARAFDAQHSADILLEKMRRFLNERASATRYATYFRLGPYRAPNAAVVPLNTPESKVYRLS</sequence>
<protein>
    <submittedName>
        <fullName evidence="1">Uncharacterized protein</fullName>
    </submittedName>
</protein>
<evidence type="ECO:0000313" key="2">
    <source>
        <dbReference type="Proteomes" id="UP000197277"/>
    </source>
</evidence>
<proteinExistence type="predicted"/>
<comment type="caution">
    <text evidence="1">The sequence shown here is derived from an EMBL/GenBank/DDBJ whole genome shotgun (WGS) entry which is preliminary data.</text>
</comment>
<dbReference type="EMBL" id="NIRR01000018">
    <property type="protein sequence ID" value="OWP62884.1"/>
    <property type="molecule type" value="Genomic_DNA"/>
</dbReference>
<gene>
    <name evidence="1" type="ORF">CDA63_11745</name>
</gene>
<organism evidence="1 2">
    <name type="scientific">Hymenobacter amundsenii</name>
    <dbReference type="NCBI Taxonomy" id="2006685"/>
    <lineage>
        <taxon>Bacteria</taxon>
        <taxon>Pseudomonadati</taxon>
        <taxon>Bacteroidota</taxon>
        <taxon>Cytophagia</taxon>
        <taxon>Cytophagales</taxon>
        <taxon>Hymenobacteraceae</taxon>
        <taxon>Hymenobacter</taxon>
    </lineage>
</organism>
<reference evidence="1 2" key="1">
    <citation type="submission" date="2017-06" db="EMBL/GenBank/DDBJ databases">
        <title>Hymenobacter amundsenii sp. nov. isolated from regoliths in Antarctica.</title>
        <authorList>
            <person name="Sedlacek I."/>
            <person name="Kralova S."/>
            <person name="Pantucek R."/>
            <person name="Svec P."/>
            <person name="Holochova P."/>
            <person name="Stankova E."/>
            <person name="Vrbovska V."/>
            <person name="Busse H.-J."/>
        </authorList>
    </citation>
    <scope>NUCLEOTIDE SEQUENCE [LARGE SCALE GENOMIC DNA]</scope>
    <source>
        <strain evidence="1 2">CCM 8682</strain>
    </source>
</reference>
<dbReference type="Pfam" id="PF20459">
    <property type="entry name" value="DUF6712"/>
    <property type="match status" value="2"/>
</dbReference>
<dbReference type="InterPro" id="IPR046558">
    <property type="entry name" value="DUF6712"/>
</dbReference>
<evidence type="ECO:0000313" key="1">
    <source>
        <dbReference type="EMBL" id="OWP62884.1"/>
    </source>
</evidence>
<dbReference type="OrthoDB" id="872721at2"/>
<keyword evidence="2" id="KW-1185">Reference proteome</keyword>
<accession>A0A246FJX6</accession>
<name>A0A246FJX6_9BACT</name>
<dbReference type="Proteomes" id="UP000197277">
    <property type="component" value="Unassembled WGS sequence"/>
</dbReference>
<dbReference type="RefSeq" id="WP_088464647.1">
    <property type="nucleotide sequence ID" value="NZ_NIRR01000018.1"/>
</dbReference>
<dbReference type="AlphaFoldDB" id="A0A246FJX6"/>